<dbReference type="SUPFAM" id="SSF54695">
    <property type="entry name" value="POZ domain"/>
    <property type="match status" value="1"/>
</dbReference>
<dbReference type="Gene3D" id="3.30.710.10">
    <property type="entry name" value="Potassium Channel Kv1.1, Chain A"/>
    <property type="match status" value="1"/>
</dbReference>
<dbReference type="Proteomes" id="UP000789831">
    <property type="component" value="Unassembled WGS sequence"/>
</dbReference>
<evidence type="ECO:0000259" key="2">
    <source>
        <dbReference type="PROSITE" id="PS50097"/>
    </source>
</evidence>
<dbReference type="EMBL" id="CAJVPL010002319">
    <property type="protein sequence ID" value="CAG8606708.1"/>
    <property type="molecule type" value="Genomic_DNA"/>
</dbReference>
<dbReference type="Pfam" id="PF07534">
    <property type="entry name" value="TLD"/>
    <property type="match status" value="1"/>
</dbReference>
<dbReference type="SMART" id="SM00584">
    <property type="entry name" value="TLDc"/>
    <property type="match status" value="1"/>
</dbReference>
<evidence type="ECO:0000313" key="4">
    <source>
        <dbReference type="EMBL" id="CAG8606708.1"/>
    </source>
</evidence>
<dbReference type="InterPro" id="IPR006571">
    <property type="entry name" value="TLDc_dom"/>
</dbReference>
<dbReference type="InterPro" id="IPR000210">
    <property type="entry name" value="BTB/POZ_dom"/>
</dbReference>
<dbReference type="OrthoDB" id="25620at2759"/>
<evidence type="ECO:0000256" key="1">
    <source>
        <dbReference type="SAM" id="Phobius"/>
    </source>
</evidence>
<dbReference type="InterPro" id="IPR011333">
    <property type="entry name" value="SKP1/BTB/POZ_sf"/>
</dbReference>
<dbReference type="SMART" id="SM00225">
    <property type="entry name" value="BTB"/>
    <property type="match status" value="1"/>
</dbReference>
<keyword evidence="1" id="KW-0812">Transmembrane</keyword>
<reference evidence="4" key="1">
    <citation type="submission" date="2021-06" db="EMBL/GenBank/DDBJ databases">
        <authorList>
            <person name="Kallberg Y."/>
            <person name="Tangrot J."/>
            <person name="Rosling A."/>
        </authorList>
    </citation>
    <scope>NUCLEOTIDE SEQUENCE</scope>
    <source>
        <strain evidence="4">MT106</strain>
    </source>
</reference>
<organism evidence="4 5">
    <name type="scientific">Ambispora gerdemannii</name>
    <dbReference type="NCBI Taxonomy" id="144530"/>
    <lineage>
        <taxon>Eukaryota</taxon>
        <taxon>Fungi</taxon>
        <taxon>Fungi incertae sedis</taxon>
        <taxon>Mucoromycota</taxon>
        <taxon>Glomeromycotina</taxon>
        <taxon>Glomeromycetes</taxon>
        <taxon>Archaeosporales</taxon>
        <taxon>Ambisporaceae</taxon>
        <taxon>Ambispora</taxon>
    </lineage>
</organism>
<dbReference type="PROSITE" id="PS51886">
    <property type="entry name" value="TLDC"/>
    <property type="match status" value="1"/>
</dbReference>
<keyword evidence="1" id="KW-1133">Transmembrane helix</keyword>
<comment type="caution">
    <text evidence="4">The sequence shown here is derived from an EMBL/GenBank/DDBJ whole genome shotgun (WGS) entry which is preliminary data.</text>
</comment>
<feature type="domain" description="BTB" evidence="2">
    <location>
        <begin position="24"/>
        <end position="105"/>
    </location>
</feature>
<proteinExistence type="predicted"/>
<dbReference type="PROSITE" id="PS50097">
    <property type="entry name" value="BTB"/>
    <property type="match status" value="1"/>
</dbReference>
<sequence>MTTTRYFPFLSRDFARLLETGQKPDISIKVGSGAMTRSFQAHSLILHARSRLFAKLLADKCTYSAGDGADNGLPVLNSQVLDQITPAVFEILLRYIYGGNLPLENRGGRHILELLIGADLLDLTDILHEIQEQLVKNNSDWVVENFGIISRTVLEHPNFKILYDWNQLRTDILSYHLKPGYTPITTVAPPRYGSKSLMIAKMVPHHYLDSTIINKRHAALLSLWIDRRENETPTTFRQPTSAENRYEFKLLCRGTRDGFTAKYFHRFCDSKGPTITILKVKETGELIGGYNPLPWKSSDAGKYQETNESFVFSFGLDFPRSAILSRVCEPSQAVYCHRVWGPSFGVFDLALHGNFAEDGMCRSQRGQYENEIRSSDSEDFSVEEYEVFQVIDHLPQKDIINNRELSSPSSRKYFIYSFVVLGFAGVILALSFWFVLSEYCPCGLLDTIERLKRTIISIT</sequence>
<feature type="transmembrane region" description="Helical" evidence="1">
    <location>
        <begin position="413"/>
        <end position="436"/>
    </location>
</feature>
<dbReference type="GO" id="GO:0016567">
    <property type="term" value="P:protein ubiquitination"/>
    <property type="evidence" value="ECO:0007669"/>
    <property type="project" value="InterPro"/>
</dbReference>
<accession>A0A9N9CMN5</accession>
<dbReference type="InterPro" id="IPR045005">
    <property type="entry name" value="BPM1-6"/>
</dbReference>
<keyword evidence="1" id="KW-0472">Membrane</keyword>
<keyword evidence="5" id="KW-1185">Reference proteome</keyword>
<name>A0A9N9CMN5_9GLOM</name>
<evidence type="ECO:0000259" key="3">
    <source>
        <dbReference type="PROSITE" id="PS51886"/>
    </source>
</evidence>
<dbReference type="Pfam" id="PF00651">
    <property type="entry name" value="BTB"/>
    <property type="match status" value="1"/>
</dbReference>
<dbReference type="PANTHER" id="PTHR26379">
    <property type="entry name" value="BTB/POZ AND MATH DOMAIN-CONTAINING PROTEIN 1"/>
    <property type="match status" value="1"/>
</dbReference>
<gene>
    <name evidence="4" type="ORF">AGERDE_LOCUS9377</name>
</gene>
<protein>
    <submittedName>
        <fullName evidence="4">4996_t:CDS:1</fullName>
    </submittedName>
</protein>
<feature type="domain" description="TLDc" evidence="3">
    <location>
        <begin position="211"/>
        <end position="391"/>
    </location>
</feature>
<dbReference type="PANTHER" id="PTHR26379:SF187">
    <property type="entry name" value="OS07G0655300 PROTEIN"/>
    <property type="match status" value="1"/>
</dbReference>
<dbReference type="AlphaFoldDB" id="A0A9N9CMN5"/>
<evidence type="ECO:0000313" key="5">
    <source>
        <dbReference type="Proteomes" id="UP000789831"/>
    </source>
</evidence>